<dbReference type="AlphaFoldDB" id="A0A392URF2"/>
<dbReference type="Proteomes" id="UP000265520">
    <property type="component" value="Unassembled WGS sequence"/>
</dbReference>
<sequence>DRHIPAADKDVNVVPPSSSQTAPTTASGFAPSLWDPLFNPMAFIEKELHMVGDVSSFAATSTEELRQKSLGHELKG</sequence>
<feature type="region of interest" description="Disordered" evidence="1">
    <location>
        <begin position="1"/>
        <end position="29"/>
    </location>
</feature>
<organism evidence="2 3">
    <name type="scientific">Trifolium medium</name>
    <dbReference type="NCBI Taxonomy" id="97028"/>
    <lineage>
        <taxon>Eukaryota</taxon>
        <taxon>Viridiplantae</taxon>
        <taxon>Streptophyta</taxon>
        <taxon>Embryophyta</taxon>
        <taxon>Tracheophyta</taxon>
        <taxon>Spermatophyta</taxon>
        <taxon>Magnoliopsida</taxon>
        <taxon>eudicotyledons</taxon>
        <taxon>Gunneridae</taxon>
        <taxon>Pentapetalae</taxon>
        <taxon>rosids</taxon>
        <taxon>fabids</taxon>
        <taxon>Fabales</taxon>
        <taxon>Fabaceae</taxon>
        <taxon>Papilionoideae</taxon>
        <taxon>50 kb inversion clade</taxon>
        <taxon>NPAAA clade</taxon>
        <taxon>Hologalegina</taxon>
        <taxon>IRL clade</taxon>
        <taxon>Trifolieae</taxon>
        <taxon>Trifolium</taxon>
    </lineage>
</organism>
<feature type="compositionally biased region" description="Basic and acidic residues" evidence="1">
    <location>
        <begin position="1"/>
        <end position="11"/>
    </location>
</feature>
<gene>
    <name evidence="2" type="ORF">A2U01_0099885</name>
</gene>
<evidence type="ECO:0000256" key="1">
    <source>
        <dbReference type="SAM" id="MobiDB-lite"/>
    </source>
</evidence>
<evidence type="ECO:0000313" key="3">
    <source>
        <dbReference type="Proteomes" id="UP000265520"/>
    </source>
</evidence>
<feature type="compositionally biased region" description="Low complexity" evidence="1">
    <location>
        <begin position="15"/>
        <end position="27"/>
    </location>
</feature>
<proteinExistence type="predicted"/>
<keyword evidence="3" id="KW-1185">Reference proteome</keyword>
<dbReference type="EMBL" id="LXQA010954910">
    <property type="protein sequence ID" value="MCI78614.1"/>
    <property type="molecule type" value="Genomic_DNA"/>
</dbReference>
<comment type="caution">
    <text evidence="2">The sequence shown here is derived from an EMBL/GenBank/DDBJ whole genome shotgun (WGS) entry which is preliminary data.</text>
</comment>
<protein>
    <submittedName>
        <fullName evidence="2">Uncharacterized protein</fullName>
    </submittedName>
</protein>
<feature type="non-terminal residue" evidence="2">
    <location>
        <position position="1"/>
    </location>
</feature>
<reference evidence="2 3" key="1">
    <citation type="journal article" date="2018" name="Front. Plant Sci.">
        <title>Red Clover (Trifolium pratense) and Zigzag Clover (T. medium) - A Picture of Genomic Similarities and Differences.</title>
        <authorList>
            <person name="Dluhosova J."/>
            <person name="Istvanek J."/>
            <person name="Nedelnik J."/>
            <person name="Repkova J."/>
        </authorList>
    </citation>
    <scope>NUCLEOTIDE SEQUENCE [LARGE SCALE GENOMIC DNA]</scope>
    <source>
        <strain evidence="3">cv. 10/8</strain>
        <tissue evidence="2">Leaf</tissue>
    </source>
</reference>
<evidence type="ECO:0000313" key="2">
    <source>
        <dbReference type="EMBL" id="MCI78614.1"/>
    </source>
</evidence>
<accession>A0A392URF2</accession>
<feature type="non-terminal residue" evidence="2">
    <location>
        <position position="76"/>
    </location>
</feature>
<name>A0A392URF2_9FABA</name>